<proteinExistence type="predicted"/>
<dbReference type="RefSeq" id="WP_201827343.1">
    <property type="nucleotide sequence ID" value="NZ_JAERRH010000036.1"/>
</dbReference>
<keyword evidence="2" id="KW-1185">Reference proteome</keyword>
<evidence type="ECO:0000313" key="2">
    <source>
        <dbReference type="Proteomes" id="UP000621386"/>
    </source>
</evidence>
<gene>
    <name evidence="1" type="ORF">JK361_38380</name>
</gene>
<dbReference type="EMBL" id="JAERRH010000036">
    <property type="protein sequence ID" value="MBL1110355.1"/>
    <property type="molecule type" value="Genomic_DNA"/>
</dbReference>
<dbReference type="Proteomes" id="UP000621386">
    <property type="component" value="Unassembled WGS sequence"/>
</dbReference>
<organism evidence="1 2">
    <name type="scientific">Streptomyces musisoli</name>
    <dbReference type="NCBI Taxonomy" id="2802280"/>
    <lineage>
        <taxon>Bacteria</taxon>
        <taxon>Bacillati</taxon>
        <taxon>Actinomycetota</taxon>
        <taxon>Actinomycetes</taxon>
        <taxon>Kitasatosporales</taxon>
        <taxon>Streptomycetaceae</taxon>
        <taxon>Streptomyces</taxon>
    </lineage>
</organism>
<reference evidence="1 2" key="1">
    <citation type="submission" date="2021-01" db="EMBL/GenBank/DDBJ databases">
        <title>WGS of actinomycetes isolated from Thailand.</title>
        <authorList>
            <person name="Thawai C."/>
        </authorList>
    </citation>
    <scope>NUCLEOTIDE SEQUENCE [LARGE SCALE GENOMIC DNA]</scope>
    <source>
        <strain evidence="1 2">CH5-8</strain>
    </source>
</reference>
<protein>
    <submittedName>
        <fullName evidence="1">Uncharacterized protein</fullName>
    </submittedName>
</protein>
<name>A0ABS1PDW6_9ACTN</name>
<sequence>MPFNSLARGSDQRFDGEANTFRQLKARYSCSSTHTTTMTMRQRITTGLVSAAFLGGTLVAVTPAAGAAPATAPAASSAGVSAARSCLMTPGIGYYCRYYKGIAYTDFGDRGNKVKETGLEGIRHDGPARGAHRPTTLHSRSSCGPRLRLLLHAGDSAGRFLSGVVSATR</sequence>
<comment type="caution">
    <text evidence="1">The sequence shown here is derived from an EMBL/GenBank/DDBJ whole genome shotgun (WGS) entry which is preliminary data.</text>
</comment>
<accession>A0ABS1PDW6</accession>
<evidence type="ECO:0000313" key="1">
    <source>
        <dbReference type="EMBL" id="MBL1110355.1"/>
    </source>
</evidence>